<proteinExistence type="predicted"/>
<feature type="non-terminal residue" evidence="1">
    <location>
        <position position="118"/>
    </location>
</feature>
<reference evidence="2" key="1">
    <citation type="submission" date="2022-10" db="EMBL/GenBank/DDBJ databases">
        <title>Genome assembly of Pristionchus species.</title>
        <authorList>
            <person name="Yoshida K."/>
            <person name="Sommer R.J."/>
        </authorList>
    </citation>
    <scope>NUCLEOTIDE SEQUENCE [LARGE SCALE GENOMIC DNA]</scope>
    <source>
        <strain evidence="2">RS5460</strain>
    </source>
</reference>
<gene>
    <name evidence="1" type="ORF">PMAYCL1PPCAC_09981</name>
</gene>
<dbReference type="AlphaFoldDB" id="A0AAN5CCL5"/>
<evidence type="ECO:0000313" key="1">
    <source>
        <dbReference type="EMBL" id="GMR39785.1"/>
    </source>
</evidence>
<evidence type="ECO:0000313" key="2">
    <source>
        <dbReference type="Proteomes" id="UP001328107"/>
    </source>
</evidence>
<dbReference type="EMBL" id="BTRK01000003">
    <property type="protein sequence ID" value="GMR39785.1"/>
    <property type="molecule type" value="Genomic_DNA"/>
</dbReference>
<dbReference type="Proteomes" id="UP001328107">
    <property type="component" value="Unassembled WGS sequence"/>
</dbReference>
<organism evidence="1 2">
    <name type="scientific">Pristionchus mayeri</name>
    <dbReference type="NCBI Taxonomy" id="1317129"/>
    <lineage>
        <taxon>Eukaryota</taxon>
        <taxon>Metazoa</taxon>
        <taxon>Ecdysozoa</taxon>
        <taxon>Nematoda</taxon>
        <taxon>Chromadorea</taxon>
        <taxon>Rhabditida</taxon>
        <taxon>Rhabditina</taxon>
        <taxon>Diplogasteromorpha</taxon>
        <taxon>Diplogasteroidea</taxon>
        <taxon>Neodiplogasteridae</taxon>
        <taxon>Pristionchus</taxon>
    </lineage>
</organism>
<sequence>GQALVSSIDGRDSQNPHICRRCHFRFFVDTQTSLRPYHRMRVSQLFLAPHSLHSLPCHDQQDAIYELVSSTSFSLPDNLAIREIHHLDVACTHPRIPIPSVRIPLSLHPIRARYSTPR</sequence>
<name>A0AAN5CCL5_9BILA</name>
<accession>A0AAN5CCL5</accession>
<comment type="caution">
    <text evidence="1">The sequence shown here is derived from an EMBL/GenBank/DDBJ whole genome shotgun (WGS) entry which is preliminary data.</text>
</comment>
<keyword evidence="2" id="KW-1185">Reference proteome</keyword>
<protein>
    <submittedName>
        <fullName evidence="1">Uncharacterized protein</fullName>
    </submittedName>
</protein>
<feature type="non-terminal residue" evidence="1">
    <location>
        <position position="1"/>
    </location>
</feature>